<dbReference type="OrthoDB" id="8456647at2"/>
<dbReference type="Proteomes" id="UP000192934">
    <property type="component" value="Chromosome I"/>
</dbReference>
<keyword evidence="1" id="KW-0472">Membrane</keyword>
<dbReference type="RefSeq" id="WP_085218159.1">
    <property type="nucleotide sequence ID" value="NZ_LT840185.1"/>
</dbReference>
<reference evidence="3" key="1">
    <citation type="submission" date="2017-04" db="EMBL/GenBank/DDBJ databases">
        <authorList>
            <person name="Varghese N."/>
            <person name="Submissions S."/>
        </authorList>
    </citation>
    <scope>NUCLEOTIDE SEQUENCE [LARGE SCALE GENOMIC DNA]</scope>
    <source>
        <strain evidence="3">Dd16</strain>
    </source>
</reference>
<dbReference type="EMBL" id="LT840185">
    <property type="protein sequence ID" value="SMF66635.1"/>
    <property type="molecule type" value="Genomic_DNA"/>
</dbReference>
<keyword evidence="1" id="KW-1133">Transmembrane helix</keyword>
<organism evidence="2 3">
    <name type="scientific">Allosphingosinicella indica</name>
    <dbReference type="NCBI Taxonomy" id="941907"/>
    <lineage>
        <taxon>Bacteria</taxon>
        <taxon>Pseudomonadati</taxon>
        <taxon>Pseudomonadota</taxon>
        <taxon>Alphaproteobacteria</taxon>
        <taxon>Sphingomonadales</taxon>
        <taxon>Sphingomonadaceae</taxon>
        <taxon>Allosphingosinicella</taxon>
    </lineage>
</organism>
<dbReference type="STRING" id="941907.SAMN06295910_1423"/>
<evidence type="ECO:0000313" key="3">
    <source>
        <dbReference type="Proteomes" id="UP000192934"/>
    </source>
</evidence>
<sequence length="97" mass="10768">MKQSPALFSPYEIAAAGIAGFYFFFAVTVWSGATLAMLMAVISGIIGWLGGRCPECGKPALKLYLANRQTGIWSWWFVSRWWPERECSSCRAPLDVA</sequence>
<dbReference type="AlphaFoldDB" id="A0A1X7GAJ4"/>
<evidence type="ECO:0000313" key="2">
    <source>
        <dbReference type="EMBL" id="SMF66635.1"/>
    </source>
</evidence>
<keyword evidence="3" id="KW-1185">Reference proteome</keyword>
<protein>
    <submittedName>
        <fullName evidence="2">Uncharacterized protein</fullName>
    </submittedName>
</protein>
<proteinExistence type="predicted"/>
<accession>A0A1X7GAJ4</accession>
<evidence type="ECO:0000256" key="1">
    <source>
        <dbReference type="SAM" id="Phobius"/>
    </source>
</evidence>
<name>A0A1X7GAJ4_9SPHN</name>
<gene>
    <name evidence="2" type="ORF">SAMN06295910_1423</name>
</gene>
<feature type="transmembrane region" description="Helical" evidence="1">
    <location>
        <begin position="21"/>
        <end position="49"/>
    </location>
</feature>
<keyword evidence="1" id="KW-0812">Transmembrane</keyword>